<dbReference type="InterPro" id="IPR020458">
    <property type="entry name" value="Znf_DskA_TraR_CS"/>
</dbReference>
<dbReference type="SUPFAM" id="SSF109635">
    <property type="entry name" value="DnaK suppressor protein DksA, alpha-hairpin domain"/>
    <property type="match status" value="1"/>
</dbReference>
<evidence type="ECO:0000256" key="2">
    <source>
        <dbReference type="ARBA" id="ARBA00022771"/>
    </source>
</evidence>
<evidence type="ECO:0000313" key="8">
    <source>
        <dbReference type="Proteomes" id="UP000274601"/>
    </source>
</evidence>
<dbReference type="Pfam" id="PF01258">
    <property type="entry name" value="zf-dskA_traR"/>
    <property type="match status" value="1"/>
</dbReference>
<organism evidence="7 8">
    <name type="scientific">Actinomadura pelletieri DSM 43383</name>
    <dbReference type="NCBI Taxonomy" id="1120940"/>
    <lineage>
        <taxon>Bacteria</taxon>
        <taxon>Bacillati</taxon>
        <taxon>Actinomycetota</taxon>
        <taxon>Actinomycetes</taxon>
        <taxon>Streptosporangiales</taxon>
        <taxon>Thermomonosporaceae</taxon>
        <taxon>Actinomadura</taxon>
    </lineage>
</organism>
<feature type="compositionally biased region" description="Low complexity" evidence="5">
    <location>
        <begin position="55"/>
        <end position="77"/>
    </location>
</feature>
<dbReference type="PROSITE" id="PS51128">
    <property type="entry name" value="ZF_DKSA_2"/>
    <property type="match status" value="1"/>
</dbReference>
<evidence type="ECO:0000313" key="7">
    <source>
        <dbReference type="EMBL" id="RKS74496.1"/>
    </source>
</evidence>
<dbReference type="AlphaFoldDB" id="A0A495QNI7"/>
<keyword evidence="2" id="KW-0863">Zinc-finger</keyword>
<dbReference type="PANTHER" id="PTHR33823">
    <property type="entry name" value="RNA POLYMERASE-BINDING TRANSCRIPTION FACTOR DKSA-RELATED"/>
    <property type="match status" value="1"/>
</dbReference>
<feature type="domain" description="Zinc finger DksA/TraR C4-type" evidence="6">
    <location>
        <begin position="183"/>
        <end position="218"/>
    </location>
</feature>
<accession>A0A495QNI7</accession>
<dbReference type="OrthoDB" id="9803742at2"/>
<evidence type="ECO:0000256" key="3">
    <source>
        <dbReference type="ARBA" id="ARBA00022833"/>
    </source>
</evidence>
<dbReference type="Proteomes" id="UP000274601">
    <property type="component" value="Unassembled WGS sequence"/>
</dbReference>
<proteinExistence type="predicted"/>
<feature type="zinc finger region" description="dksA C4-type" evidence="4">
    <location>
        <begin position="188"/>
        <end position="212"/>
    </location>
</feature>
<dbReference type="PANTHER" id="PTHR33823:SF2">
    <property type="entry name" value="RNA POLYMERASE-BINDING TRANSCRIPTION FACTOR DKSA"/>
    <property type="match status" value="1"/>
</dbReference>
<dbReference type="InterPro" id="IPR037187">
    <property type="entry name" value="DnaK_N"/>
</dbReference>
<feature type="compositionally biased region" description="Basic and acidic residues" evidence="5">
    <location>
        <begin position="30"/>
        <end position="46"/>
    </location>
</feature>
<evidence type="ECO:0000256" key="5">
    <source>
        <dbReference type="SAM" id="MobiDB-lite"/>
    </source>
</evidence>
<evidence type="ECO:0000256" key="4">
    <source>
        <dbReference type="PROSITE-ProRule" id="PRU00510"/>
    </source>
</evidence>
<comment type="caution">
    <text evidence="7">The sequence shown here is derived from an EMBL/GenBank/DDBJ whole genome shotgun (WGS) entry which is preliminary data.</text>
</comment>
<keyword evidence="3" id="KW-0862">Zinc</keyword>
<dbReference type="EMBL" id="RBWU01000003">
    <property type="protein sequence ID" value="RKS74496.1"/>
    <property type="molecule type" value="Genomic_DNA"/>
</dbReference>
<dbReference type="GO" id="GO:0008270">
    <property type="term" value="F:zinc ion binding"/>
    <property type="evidence" value="ECO:0007669"/>
    <property type="project" value="UniProtKB-KW"/>
</dbReference>
<name>A0A495QNI7_9ACTN</name>
<feature type="region of interest" description="Disordered" evidence="5">
    <location>
        <begin position="129"/>
        <end position="148"/>
    </location>
</feature>
<gene>
    <name evidence="7" type="ORF">BZB76_3010</name>
</gene>
<dbReference type="InterPro" id="IPR000962">
    <property type="entry name" value="Znf_DskA_TraR"/>
</dbReference>
<reference evidence="7 8" key="1">
    <citation type="submission" date="2018-10" db="EMBL/GenBank/DDBJ databases">
        <title>Genomic Encyclopedia of Archaeal and Bacterial Type Strains, Phase II (KMG-II): from individual species to whole genera.</title>
        <authorList>
            <person name="Goeker M."/>
        </authorList>
    </citation>
    <scope>NUCLEOTIDE SEQUENCE [LARGE SCALE GENOMIC DNA]</scope>
    <source>
        <strain evidence="7 8">DSM 43383</strain>
    </source>
</reference>
<keyword evidence="1" id="KW-0479">Metal-binding</keyword>
<dbReference type="PROSITE" id="PS01102">
    <property type="entry name" value="ZF_DKSA_1"/>
    <property type="match status" value="1"/>
</dbReference>
<evidence type="ECO:0000256" key="1">
    <source>
        <dbReference type="ARBA" id="ARBA00022723"/>
    </source>
</evidence>
<sequence length="219" mass="22959">MLPALPVEAISAKGADMAGAKRGALPVREQPVEKQPAKKQPAEKKPAGNTARGTGPAASPSAKPAGRGPAKPAVTGEAGRGKPGGRAAAKAAELPVREGEHQWTSAELAEVRAGLQEQIEALRAEIAASTSQIAEGDTSDGAGDDQADAGAKTYEREHELALTYNSQDLLAQIERAVQRMDTGTYGICESCTRPIGKARLQVFPRATLCVTCKQREERR</sequence>
<dbReference type="Gene3D" id="1.20.120.910">
    <property type="entry name" value="DksA, coiled-coil domain"/>
    <property type="match status" value="1"/>
</dbReference>
<protein>
    <submittedName>
        <fullName evidence="7">TraR/DksA family transcriptional regulator</fullName>
    </submittedName>
</protein>
<feature type="region of interest" description="Disordered" evidence="5">
    <location>
        <begin position="1"/>
        <end position="102"/>
    </location>
</feature>
<dbReference type="SUPFAM" id="SSF57716">
    <property type="entry name" value="Glucocorticoid receptor-like (DNA-binding domain)"/>
    <property type="match status" value="1"/>
</dbReference>
<evidence type="ECO:0000259" key="6">
    <source>
        <dbReference type="Pfam" id="PF01258"/>
    </source>
</evidence>
<keyword evidence="8" id="KW-1185">Reference proteome</keyword>